<dbReference type="PANTHER" id="PTHR43442">
    <property type="entry name" value="GLUCONOKINASE-RELATED"/>
    <property type="match status" value="1"/>
</dbReference>
<evidence type="ECO:0000313" key="11">
    <source>
        <dbReference type="Proteomes" id="UP001501803"/>
    </source>
</evidence>
<keyword evidence="5 9" id="KW-0547">Nucleotide-binding</keyword>
<dbReference type="RefSeq" id="WP_345065149.1">
    <property type="nucleotide sequence ID" value="NZ_BAABCN010000003.1"/>
</dbReference>
<protein>
    <recommendedName>
        <fullName evidence="3 9">Gluconokinase</fullName>
        <ecNumber evidence="3 9">2.7.1.12</ecNumber>
    </recommendedName>
</protein>
<dbReference type="PANTHER" id="PTHR43442:SF3">
    <property type="entry name" value="GLUCONOKINASE-RELATED"/>
    <property type="match status" value="1"/>
</dbReference>
<comment type="similarity">
    <text evidence="2 9">Belongs to the gluconokinase GntK/GntV family.</text>
</comment>
<proteinExistence type="inferred from homology"/>
<sequence length="191" mass="20765">MSDWEKIAAHRPLVLVLMGVSGCGKSTVAAMLAGRLHWEFEEGDSLHPAANIEKMAAGHPLTDADRMPWLALVADWIEGRLDAGENGVITCSALRRSYREIVNRRNSGVLFVYLAGSRELIESRMAARQGHFMPTALLDSQFATLEAPGSDEPAISVAIGRKPKAIAKSIITELHLTDVPTSALRALKPRD</sequence>
<evidence type="ECO:0000256" key="1">
    <source>
        <dbReference type="ARBA" id="ARBA00004761"/>
    </source>
</evidence>
<dbReference type="InterPro" id="IPR027417">
    <property type="entry name" value="P-loop_NTPase"/>
</dbReference>
<dbReference type="EMBL" id="BAABCN010000003">
    <property type="protein sequence ID" value="GAA3875812.1"/>
    <property type="molecule type" value="Genomic_DNA"/>
</dbReference>
<keyword evidence="4 9" id="KW-0808">Transferase</keyword>
<evidence type="ECO:0000256" key="9">
    <source>
        <dbReference type="RuleBase" id="RU363066"/>
    </source>
</evidence>
<organism evidence="10 11">
    <name type="scientific">Leifsonia kafniensis</name>
    <dbReference type="NCBI Taxonomy" id="475957"/>
    <lineage>
        <taxon>Bacteria</taxon>
        <taxon>Bacillati</taxon>
        <taxon>Actinomycetota</taxon>
        <taxon>Actinomycetes</taxon>
        <taxon>Micrococcales</taxon>
        <taxon>Microbacteriaceae</taxon>
        <taxon>Leifsonia</taxon>
    </lineage>
</organism>
<dbReference type="Gene3D" id="3.40.50.300">
    <property type="entry name" value="P-loop containing nucleotide triphosphate hydrolases"/>
    <property type="match status" value="1"/>
</dbReference>
<dbReference type="Proteomes" id="UP001501803">
    <property type="component" value="Unassembled WGS sequence"/>
</dbReference>
<dbReference type="NCBIfam" id="TIGR01313">
    <property type="entry name" value="therm_gnt_kin"/>
    <property type="match status" value="1"/>
</dbReference>
<keyword evidence="11" id="KW-1185">Reference proteome</keyword>
<dbReference type="PROSITE" id="PS51257">
    <property type="entry name" value="PROKAR_LIPOPROTEIN"/>
    <property type="match status" value="1"/>
</dbReference>
<comment type="pathway">
    <text evidence="1">Carbohydrate acid metabolism.</text>
</comment>
<evidence type="ECO:0000256" key="3">
    <source>
        <dbReference type="ARBA" id="ARBA00012054"/>
    </source>
</evidence>
<accession>A0ABP7KFM6</accession>
<evidence type="ECO:0000256" key="5">
    <source>
        <dbReference type="ARBA" id="ARBA00022741"/>
    </source>
</evidence>
<keyword evidence="6 9" id="KW-0418">Kinase</keyword>
<comment type="catalytic activity">
    <reaction evidence="8 9">
        <text>D-gluconate + ATP = 6-phospho-D-gluconate + ADP + H(+)</text>
        <dbReference type="Rhea" id="RHEA:19433"/>
        <dbReference type="ChEBI" id="CHEBI:15378"/>
        <dbReference type="ChEBI" id="CHEBI:18391"/>
        <dbReference type="ChEBI" id="CHEBI:30616"/>
        <dbReference type="ChEBI" id="CHEBI:58759"/>
        <dbReference type="ChEBI" id="CHEBI:456216"/>
        <dbReference type="EC" id="2.7.1.12"/>
    </reaction>
</comment>
<dbReference type="Pfam" id="PF13671">
    <property type="entry name" value="AAA_33"/>
    <property type="match status" value="1"/>
</dbReference>
<keyword evidence="7 9" id="KW-0067">ATP-binding</keyword>
<dbReference type="CDD" id="cd02021">
    <property type="entry name" value="GntK"/>
    <property type="match status" value="1"/>
</dbReference>
<evidence type="ECO:0000313" key="10">
    <source>
        <dbReference type="EMBL" id="GAA3875812.1"/>
    </source>
</evidence>
<comment type="caution">
    <text evidence="10">The sequence shown here is derived from an EMBL/GenBank/DDBJ whole genome shotgun (WGS) entry which is preliminary data.</text>
</comment>
<evidence type="ECO:0000256" key="2">
    <source>
        <dbReference type="ARBA" id="ARBA00008420"/>
    </source>
</evidence>
<evidence type="ECO:0000256" key="6">
    <source>
        <dbReference type="ARBA" id="ARBA00022777"/>
    </source>
</evidence>
<evidence type="ECO:0000256" key="7">
    <source>
        <dbReference type="ARBA" id="ARBA00022840"/>
    </source>
</evidence>
<dbReference type="InterPro" id="IPR006001">
    <property type="entry name" value="Therm_gnt_kin"/>
</dbReference>
<dbReference type="EC" id="2.7.1.12" evidence="3 9"/>
<name>A0ABP7KFM6_9MICO</name>
<evidence type="ECO:0000256" key="8">
    <source>
        <dbReference type="ARBA" id="ARBA00048090"/>
    </source>
</evidence>
<dbReference type="SUPFAM" id="SSF52540">
    <property type="entry name" value="P-loop containing nucleoside triphosphate hydrolases"/>
    <property type="match status" value="1"/>
</dbReference>
<reference evidence="11" key="1">
    <citation type="journal article" date="2019" name="Int. J. Syst. Evol. Microbiol.">
        <title>The Global Catalogue of Microorganisms (GCM) 10K type strain sequencing project: providing services to taxonomists for standard genome sequencing and annotation.</title>
        <authorList>
            <consortium name="The Broad Institute Genomics Platform"/>
            <consortium name="The Broad Institute Genome Sequencing Center for Infectious Disease"/>
            <person name="Wu L."/>
            <person name="Ma J."/>
        </authorList>
    </citation>
    <scope>NUCLEOTIDE SEQUENCE [LARGE SCALE GENOMIC DNA]</scope>
    <source>
        <strain evidence="11">JCM 17021</strain>
    </source>
</reference>
<evidence type="ECO:0000256" key="4">
    <source>
        <dbReference type="ARBA" id="ARBA00022679"/>
    </source>
</evidence>
<gene>
    <name evidence="10" type="ORF">GCM10022381_18130</name>
</gene>